<dbReference type="InterPro" id="IPR027417">
    <property type="entry name" value="P-loop_NTPase"/>
</dbReference>
<protein>
    <submittedName>
        <fullName evidence="1">Putative ATPase domain containing protein</fullName>
    </submittedName>
</protein>
<dbReference type="AlphaFoldDB" id="A0A6M3L5T6"/>
<dbReference type="EMBL" id="MT142792">
    <property type="protein sequence ID" value="QJA88615.1"/>
    <property type="molecule type" value="Genomic_DNA"/>
</dbReference>
<proteinExistence type="predicted"/>
<name>A0A6M3L5T6_9ZZZZ</name>
<evidence type="ECO:0000313" key="1">
    <source>
        <dbReference type="EMBL" id="QJA88615.1"/>
    </source>
</evidence>
<accession>A0A6M3L5T6</accession>
<sequence length="203" mass="23902">MDIQELRKFVESKKSEKLLLEKQVKEKQISIVRKEKYQENLIKTRWLLTEASRLTQMNIQNQIESLVTMAIRSVYERDFKFLVEFEIKRNKTECLLRVQEGEKEPYIPKEDQGGGLLDVISLALRIVLWSMEKPRSRNIFILDEPGKWTGVLIVKFGEMLKEISKELGLQILMVTHDSELVEIADRAWKVIHDGRFSEVKLLQ</sequence>
<gene>
    <name evidence="1" type="ORF">MM415B02720_0003</name>
</gene>
<organism evidence="1">
    <name type="scientific">viral metagenome</name>
    <dbReference type="NCBI Taxonomy" id="1070528"/>
    <lineage>
        <taxon>unclassified sequences</taxon>
        <taxon>metagenomes</taxon>
        <taxon>organismal metagenomes</taxon>
    </lineage>
</organism>
<reference evidence="1" key="1">
    <citation type="submission" date="2020-03" db="EMBL/GenBank/DDBJ databases">
        <title>The deep terrestrial virosphere.</title>
        <authorList>
            <person name="Holmfeldt K."/>
            <person name="Nilsson E."/>
            <person name="Simone D."/>
            <person name="Lopez-Fernandez M."/>
            <person name="Wu X."/>
            <person name="de Brujin I."/>
            <person name="Lundin D."/>
            <person name="Andersson A."/>
            <person name="Bertilsson S."/>
            <person name="Dopson M."/>
        </authorList>
    </citation>
    <scope>NUCLEOTIDE SEQUENCE</scope>
    <source>
        <strain evidence="1">MM415B02720</strain>
    </source>
</reference>
<dbReference type="Gene3D" id="3.40.50.300">
    <property type="entry name" value="P-loop containing nucleotide triphosphate hydrolases"/>
    <property type="match status" value="1"/>
</dbReference>
<dbReference type="SUPFAM" id="SSF52540">
    <property type="entry name" value="P-loop containing nucleoside triphosphate hydrolases"/>
    <property type="match status" value="1"/>
</dbReference>